<dbReference type="RefSeq" id="WP_120514571.1">
    <property type="nucleotide sequence ID" value="NZ_QXZY01000001.1"/>
</dbReference>
<reference evidence="2" key="1">
    <citation type="submission" date="2018-11" db="EMBL/GenBank/DDBJ databases">
        <title>Chitinophaga lutea sp.nov., isolate from arsenic contaminated soil.</title>
        <authorList>
            <person name="Zong Y."/>
        </authorList>
    </citation>
    <scope>NUCLEOTIDE SEQUENCE [LARGE SCALE GENOMIC DNA]</scope>
    <source>
        <strain evidence="2">YLT18</strain>
    </source>
</reference>
<dbReference type="AlphaFoldDB" id="A0A3N4N6N2"/>
<dbReference type="OrthoDB" id="1411058at2"/>
<protein>
    <recommendedName>
        <fullName evidence="3">Type VI secretion system baseplate subunit TssG</fullName>
    </recommendedName>
</protein>
<dbReference type="Proteomes" id="UP000279089">
    <property type="component" value="Unassembled WGS sequence"/>
</dbReference>
<evidence type="ECO:0008006" key="3">
    <source>
        <dbReference type="Google" id="ProtNLM"/>
    </source>
</evidence>
<dbReference type="EMBL" id="RMBX01000001">
    <property type="protein sequence ID" value="RPD43303.1"/>
    <property type="molecule type" value="Genomic_DNA"/>
</dbReference>
<keyword evidence="2" id="KW-1185">Reference proteome</keyword>
<dbReference type="InterPro" id="IPR010732">
    <property type="entry name" value="T6SS_TssG-like"/>
</dbReference>
<sequence length="309" mass="35082">MENTGPFNLNNFETDYKASVLAAELVEAGFDVEDIFIWPSGNSRRNFAKDVLNVEWFTPAGGNKQLLCIRSSREGLYDMLPEGLFHRSVPYSSTRTTEEIIDQIKRHKQEEKDARKFFLPLEAEINLFRILIELRENKIDKKNIYDDLIRIFHPAWEIFSLLDQQQANIFLHMIPYLHETKGDMDKLANITSLLLQMPVNIDIRTALPGTAADFMQGNRAGECTLGVDMICGDSFTEGDEEIVVTAGPVSALEALQLLPGSRFEKIVQWLVAYFVPAGMEVRLESVIREEERGMILGSESAMGYTMHLV</sequence>
<evidence type="ECO:0000313" key="2">
    <source>
        <dbReference type="Proteomes" id="UP000279089"/>
    </source>
</evidence>
<organism evidence="1 2">
    <name type="scientific">Chitinophaga barathri</name>
    <dbReference type="NCBI Taxonomy" id="1647451"/>
    <lineage>
        <taxon>Bacteria</taxon>
        <taxon>Pseudomonadati</taxon>
        <taxon>Bacteroidota</taxon>
        <taxon>Chitinophagia</taxon>
        <taxon>Chitinophagales</taxon>
        <taxon>Chitinophagaceae</taxon>
        <taxon>Chitinophaga</taxon>
    </lineage>
</organism>
<accession>A0A3N4N6N2</accession>
<proteinExistence type="predicted"/>
<gene>
    <name evidence="1" type="ORF">EG028_03120</name>
</gene>
<dbReference type="Pfam" id="PF06996">
    <property type="entry name" value="T6SS_TssG"/>
    <property type="match status" value="1"/>
</dbReference>
<evidence type="ECO:0000313" key="1">
    <source>
        <dbReference type="EMBL" id="RPD43303.1"/>
    </source>
</evidence>
<comment type="caution">
    <text evidence="1">The sequence shown here is derived from an EMBL/GenBank/DDBJ whole genome shotgun (WGS) entry which is preliminary data.</text>
</comment>
<name>A0A3N4N6N2_9BACT</name>